<feature type="compositionally biased region" description="Basic and acidic residues" evidence="1">
    <location>
        <begin position="505"/>
        <end position="514"/>
    </location>
</feature>
<name>A0AAN7KV51_9MYRT</name>
<comment type="caution">
    <text evidence="2">The sequence shown here is derived from an EMBL/GenBank/DDBJ whole genome shotgun (WGS) entry which is preliminary data.</text>
</comment>
<gene>
    <name evidence="2" type="ORF">SAY87_031495</name>
</gene>
<evidence type="ECO:0000256" key="1">
    <source>
        <dbReference type="SAM" id="MobiDB-lite"/>
    </source>
</evidence>
<dbReference type="Proteomes" id="UP001345219">
    <property type="component" value="Chromosome 24"/>
</dbReference>
<proteinExistence type="predicted"/>
<reference evidence="2 3" key="1">
    <citation type="journal article" date="2023" name="Hortic Res">
        <title>Pangenome of water caltrop reveals structural variations and asymmetric subgenome divergence after allopolyploidization.</title>
        <authorList>
            <person name="Zhang X."/>
            <person name="Chen Y."/>
            <person name="Wang L."/>
            <person name="Yuan Y."/>
            <person name="Fang M."/>
            <person name="Shi L."/>
            <person name="Lu R."/>
            <person name="Comes H.P."/>
            <person name="Ma Y."/>
            <person name="Chen Y."/>
            <person name="Huang G."/>
            <person name="Zhou Y."/>
            <person name="Zheng Z."/>
            <person name="Qiu Y."/>
        </authorList>
    </citation>
    <scope>NUCLEOTIDE SEQUENCE [LARGE SCALE GENOMIC DNA]</scope>
    <source>
        <tissue evidence="2">Roots</tissue>
    </source>
</reference>
<feature type="region of interest" description="Disordered" evidence="1">
    <location>
        <begin position="479"/>
        <end position="518"/>
    </location>
</feature>
<feature type="compositionally biased region" description="Basic and acidic residues" evidence="1">
    <location>
        <begin position="263"/>
        <end position="283"/>
    </location>
</feature>
<keyword evidence="3" id="KW-1185">Reference proteome</keyword>
<dbReference type="AlphaFoldDB" id="A0AAN7KV51"/>
<feature type="region of interest" description="Disordered" evidence="1">
    <location>
        <begin position="237"/>
        <end position="335"/>
    </location>
</feature>
<protein>
    <submittedName>
        <fullName evidence="2">Uncharacterized protein</fullName>
    </submittedName>
</protein>
<dbReference type="EMBL" id="JAXIOK010000005">
    <property type="protein sequence ID" value="KAK4770963.1"/>
    <property type="molecule type" value="Genomic_DNA"/>
</dbReference>
<feature type="compositionally biased region" description="Basic and acidic residues" evidence="1">
    <location>
        <begin position="130"/>
        <end position="143"/>
    </location>
</feature>
<feature type="compositionally biased region" description="Basic residues" evidence="1">
    <location>
        <begin position="495"/>
        <end position="504"/>
    </location>
</feature>
<evidence type="ECO:0000313" key="3">
    <source>
        <dbReference type="Proteomes" id="UP001345219"/>
    </source>
</evidence>
<feature type="compositionally biased region" description="Polar residues" evidence="1">
    <location>
        <begin position="48"/>
        <end position="61"/>
    </location>
</feature>
<accession>A0AAN7KV51</accession>
<sequence>MEDKSSVSPLPRNYVTIKDLQERWLKRRLEQQQNQAEQPDTRKENVEKQLQQAESRSPFQSKHTEYLGQGIAGNEQGGKGVGKPGRIVWEPSARLLGSNGRGDYRKPAPGRWFSSKESTDVAPNGMRGGADSREEESYRDIDSSMKGVGDQPVSESQSPVLENVLELASIAVGTLPKKAAGEVKNGGHVMNGVKDDSRSTNNDMVEQKGIVVPMGRRHMTQKEASLLGVFPGKGVEDSYRNQSNGQHLDKRADTGTGELLNCSKDEPLGEVPRTDHLSRDGKRDRSKSKGKTVVMENGVEMARNGQSPLKSAGGEGALLNNGRKPIRRKHKGKVVDDGVKAESCCHEDLTEVAVEKTTTSKKGVKDESTSKKKNIVTENQLDATEASTSEVLKDENEIKNRGVTMENVSKVAGSRTLVLLDGVSGESSTAKVKNSKKSYYHVKNKKYIYVKRTITDLEAAPRTEDVMGANLELEVESQFRQMSTENNDRREPGRHSARMGHSGRRRDSDRRLNGIREMPNQVRGEMVWVKISKAATGGGN</sequence>
<evidence type="ECO:0000313" key="2">
    <source>
        <dbReference type="EMBL" id="KAK4770963.1"/>
    </source>
</evidence>
<feature type="region of interest" description="Disordered" evidence="1">
    <location>
        <begin position="28"/>
        <end position="157"/>
    </location>
</feature>
<organism evidence="2 3">
    <name type="scientific">Trapa incisa</name>
    <dbReference type="NCBI Taxonomy" id="236973"/>
    <lineage>
        <taxon>Eukaryota</taxon>
        <taxon>Viridiplantae</taxon>
        <taxon>Streptophyta</taxon>
        <taxon>Embryophyta</taxon>
        <taxon>Tracheophyta</taxon>
        <taxon>Spermatophyta</taxon>
        <taxon>Magnoliopsida</taxon>
        <taxon>eudicotyledons</taxon>
        <taxon>Gunneridae</taxon>
        <taxon>Pentapetalae</taxon>
        <taxon>rosids</taxon>
        <taxon>malvids</taxon>
        <taxon>Myrtales</taxon>
        <taxon>Lythraceae</taxon>
        <taxon>Trapa</taxon>
    </lineage>
</organism>